<dbReference type="SUPFAM" id="SSF50249">
    <property type="entry name" value="Nucleic acid-binding proteins"/>
    <property type="match status" value="1"/>
</dbReference>
<dbReference type="SMART" id="SM00658">
    <property type="entry name" value="RPOL8c"/>
    <property type="match status" value="1"/>
</dbReference>
<gene>
    <name evidence="5" type="ORF">FN846DRAFT_909248</name>
</gene>
<comment type="similarity">
    <text evidence="2 4">Belongs to the eukaryotic RPB8 RNA polymerase subunit family.</text>
</comment>
<dbReference type="PANTHER" id="PTHR10917:SF0">
    <property type="entry name" value="DNA-DIRECTED RNA POLYMERASES I, II, AND III SUBUNIT RPABC3"/>
    <property type="match status" value="1"/>
</dbReference>
<dbReference type="GO" id="GO:0005665">
    <property type="term" value="C:RNA polymerase II, core complex"/>
    <property type="evidence" value="ECO:0007669"/>
    <property type="project" value="UniProtKB-UniRule"/>
</dbReference>
<protein>
    <recommendedName>
        <fullName evidence="4">DNA-directed RNA polymerases I, II, and III subunit RPABC3</fullName>
    </recommendedName>
</protein>
<dbReference type="PANTHER" id="PTHR10917">
    <property type="entry name" value="DNA-DIRECTED RNA POLYMERASES I, II, AND III SUBUNIT RPABC3"/>
    <property type="match status" value="1"/>
</dbReference>
<dbReference type="InterPro" id="IPR012340">
    <property type="entry name" value="NA-bd_OB-fold"/>
</dbReference>
<dbReference type="InterPro" id="IPR005570">
    <property type="entry name" value="RPABC3"/>
</dbReference>
<dbReference type="PIRSF" id="PIRSF000779">
    <property type="entry name" value="RNA_pol_Rpb8"/>
    <property type="match status" value="1"/>
</dbReference>
<dbReference type="Pfam" id="PF03870">
    <property type="entry name" value="RNA_pol_Rpb8"/>
    <property type="match status" value="1"/>
</dbReference>
<evidence type="ECO:0000256" key="2">
    <source>
        <dbReference type="ARBA" id="ARBA00008912"/>
    </source>
</evidence>
<comment type="caution">
    <text evidence="5">The sequence shown here is derived from an EMBL/GenBank/DDBJ whole genome shotgun (WGS) entry which is preliminary data.</text>
</comment>
<comment type="subcellular location">
    <subcellularLocation>
        <location evidence="1">Nucleus</location>
    </subcellularLocation>
</comment>
<evidence type="ECO:0000256" key="4">
    <source>
        <dbReference type="PIRNR" id="PIRNR000779"/>
    </source>
</evidence>
<accession>A0A5J5ERR8</accession>
<dbReference type="GO" id="GO:0005666">
    <property type="term" value="C:RNA polymerase III complex"/>
    <property type="evidence" value="ECO:0007669"/>
    <property type="project" value="TreeGrafter"/>
</dbReference>
<dbReference type="EMBL" id="VXIS01000153">
    <property type="protein sequence ID" value="KAA8900503.1"/>
    <property type="molecule type" value="Genomic_DNA"/>
</dbReference>
<dbReference type="FunFam" id="2.40.50.140:FF:000191">
    <property type="entry name" value="DNA-directed RNA polymerases I, II, and III subunit RPABC3"/>
    <property type="match status" value="1"/>
</dbReference>
<dbReference type="OrthoDB" id="20018at2759"/>
<dbReference type="GO" id="GO:0003899">
    <property type="term" value="F:DNA-directed RNA polymerase activity"/>
    <property type="evidence" value="ECO:0007669"/>
    <property type="project" value="UniProtKB-UniRule"/>
</dbReference>
<evidence type="ECO:0000256" key="3">
    <source>
        <dbReference type="ARBA" id="ARBA00023242"/>
    </source>
</evidence>
<dbReference type="AlphaFoldDB" id="A0A5J5ERR8"/>
<dbReference type="GO" id="GO:0005736">
    <property type="term" value="C:RNA polymerase I complex"/>
    <property type="evidence" value="ECO:0007669"/>
    <property type="project" value="TreeGrafter"/>
</dbReference>
<evidence type="ECO:0000256" key="1">
    <source>
        <dbReference type="ARBA" id="ARBA00004123"/>
    </source>
</evidence>
<organism evidence="5 6">
    <name type="scientific">Sphaerosporella brunnea</name>
    <dbReference type="NCBI Taxonomy" id="1250544"/>
    <lineage>
        <taxon>Eukaryota</taxon>
        <taxon>Fungi</taxon>
        <taxon>Dikarya</taxon>
        <taxon>Ascomycota</taxon>
        <taxon>Pezizomycotina</taxon>
        <taxon>Pezizomycetes</taxon>
        <taxon>Pezizales</taxon>
        <taxon>Pyronemataceae</taxon>
        <taxon>Sphaerosporella</taxon>
    </lineage>
</organism>
<dbReference type="Gene3D" id="2.40.50.140">
    <property type="entry name" value="Nucleic acid-binding proteins"/>
    <property type="match status" value="1"/>
</dbReference>
<dbReference type="Proteomes" id="UP000326924">
    <property type="component" value="Unassembled WGS sequence"/>
</dbReference>
<reference evidence="5 6" key="1">
    <citation type="submission" date="2019-09" db="EMBL/GenBank/DDBJ databases">
        <title>Draft genome of the ectomycorrhizal ascomycete Sphaerosporella brunnea.</title>
        <authorList>
            <consortium name="DOE Joint Genome Institute"/>
            <person name="Benucci G.M."/>
            <person name="Marozzi G."/>
            <person name="Antonielli L."/>
            <person name="Sanchez S."/>
            <person name="Marco P."/>
            <person name="Wang X."/>
            <person name="Falini L.B."/>
            <person name="Barry K."/>
            <person name="Haridas S."/>
            <person name="Lipzen A."/>
            <person name="Labutti K."/>
            <person name="Grigoriev I.V."/>
            <person name="Murat C."/>
            <person name="Martin F."/>
            <person name="Albertini E."/>
            <person name="Donnini D."/>
            <person name="Bonito G."/>
        </authorList>
    </citation>
    <scope>NUCLEOTIDE SEQUENCE [LARGE SCALE GENOMIC DNA]</scope>
    <source>
        <strain evidence="5 6">Sb_GMNB300</strain>
    </source>
</reference>
<evidence type="ECO:0000313" key="6">
    <source>
        <dbReference type="Proteomes" id="UP000326924"/>
    </source>
</evidence>
<dbReference type="FunCoup" id="A0A5J5ERR8">
    <property type="interactions" value="853"/>
</dbReference>
<dbReference type="GO" id="GO:0006351">
    <property type="term" value="P:DNA-templated transcription"/>
    <property type="evidence" value="ECO:0007669"/>
    <property type="project" value="UniProtKB-UniRule"/>
</dbReference>
<comment type="function">
    <text evidence="4">DNA-dependent RNA polymerase catalyzes the transcription of DNA into RNA using the four ribonucleoside triphosphates as substrates. Common component of RNA polymerases I, II and III which synthesize ribosomal RNA precursors, mRNA precursors and many functional non-coding RNAs, and small RNAs, such as 5S rRNA and tRNAs, respectively.</text>
</comment>
<dbReference type="InParanoid" id="A0A5J5ERR8"/>
<sequence>MSSDALLLDSTFRITDVNQKKYDRVARVTGVREDLSFTLDTNCEIYPLSVDDTVQLSIASTLSLDGTISTKETEAARGGWKEMRAGEATLADQYDYVCYGKMYRFEEGAGDTIKVYASFGGLLLYIEGPHKRLSSFKHEYIYLLMKK</sequence>
<keyword evidence="6" id="KW-1185">Reference proteome</keyword>
<name>A0A5J5ERR8_9PEZI</name>
<keyword evidence="3 4" id="KW-0539">Nucleus</keyword>
<evidence type="ECO:0000313" key="5">
    <source>
        <dbReference type="EMBL" id="KAA8900503.1"/>
    </source>
</evidence>
<proteinExistence type="inferred from homology"/>